<dbReference type="InterPro" id="IPR016084">
    <property type="entry name" value="Haem_Oase-like_multi-hlx"/>
</dbReference>
<comment type="caution">
    <text evidence="1">The sequence shown here is derived from an EMBL/GenBank/DDBJ whole genome shotgun (WGS) entry which is preliminary data.</text>
</comment>
<sequence length="236" mass="27319">MLKHIIPYINNKKQQFAQLPLFNLLKNNEFSAQDKLVSILPVMSHFIMSFGDLNRYVLKYPSPKNQIEEAINVHAEEDQSHWKWFIHDLKLLEANYSTTFTDHLTRLWDNSTSAVRNLTYVLTGLIYNSNAKQRLILIEVMEATGNVMFQNLLPLSDQIKRQYDKELIFCGNIHLSNETGHTIGSDQKFFNDIIFNHHEVTEGKEKINAAFDAFSNFIILLNKIASEQLTKLSSKS</sequence>
<dbReference type="EMBL" id="JASBAO010000001">
    <property type="protein sequence ID" value="MDI2090403.1"/>
    <property type="molecule type" value="Genomic_DNA"/>
</dbReference>
<organism evidence="1 2">
    <name type="scientific">Commensalibacter oyaizuii</name>
    <dbReference type="NCBI Taxonomy" id="3043873"/>
    <lineage>
        <taxon>Bacteria</taxon>
        <taxon>Pseudomonadati</taxon>
        <taxon>Pseudomonadota</taxon>
        <taxon>Alphaproteobacteria</taxon>
        <taxon>Acetobacterales</taxon>
        <taxon>Acetobacteraceae</taxon>
    </lineage>
</organism>
<gene>
    <name evidence="1" type="ORF">QJV27_03245</name>
</gene>
<evidence type="ECO:0000313" key="1">
    <source>
        <dbReference type="EMBL" id="MDI2090403.1"/>
    </source>
</evidence>
<evidence type="ECO:0008006" key="3">
    <source>
        <dbReference type="Google" id="ProtNLM"/>
    </source>
</evidence>
<proteinExistence type="predicted"/>
<reference evidence="1" key="1">
    <citation type="submission" date="2023-05" db="EMBL/GenBank/DDBJ databases">
        <title>Whole genome sequence of Commensalibacter sp.</title>
        <authorList>
            <person name="Charoenyingcharoen P."/>
            <person name="Yukphan P."/>
        </authorList>
    </citation>
    <scope>NUCLEOTIDE SEQUENCE</scope>
    <source>
        <strain evidence="1">TBRC 16381</strain>
    </source>
</reference>
<name>A0ABT6PZX5_9PROT</name>
<dbReference type="RefSeq" id="WP_281447544.1">
    <property type="nucleotide sequence ID" value="NZ_JASBAO010000001.1"/>
</dbReference>
<protein>
    <recommendedName>
        <fullName evidence="3">Iron-containing redox enzyme family protein</fullName>
    </recommendedName>
</protein>
<evidence type="ECO:0000313" key="2">
    <source>
        <dbReference type="Proteomes" id="UP001431634"/>
    </source>
</evidence>
<dbReference type="Gene3D" id="1.20.910.10">
    <property type="entry name" value="Heme oxygenase-like"/>
    <property type="match status" value="1"/>
</dbReference>
<dbReference type="Proteomes" id="UP001431634">
    <property type="component" value="Unassembled WGS sequence"/>
</dbReference>
<keyword evidence="2" id="KW-1185">Reference proteome</keyword>
<accession>A0ABT6PZX5</accession>